<dbReference type="InterPro" id="IPR050416">
    <property type="entry name" value="FAD-linked_Oxidoreductase"/>
</dbReference>
<dbReference type="PROSITE" id="PS00862">
    <property type="entry name" value="OX2_COVAL_FAD"/>
    <property type="match status" value="1"/>
</dbReference>
<comment type="cofactor">
    <cofactor evidence="1">
        <name>FAD</name>
        <dbReference type="ChEBI" id="CHEBI:57692"/>
    </cofactor>
</comment>
<sequence length="467" mass="51478">MDSIKIDNDRLIKFRETFKGAVIGPSDSLYEQARRVWNHMIDRRPALIAQCSDTLDVVRAVKFAEENDLPVAVRGGGHNVAGYAVCDNGMVIDMSPMRDVTVDPESRSVRVGAGARWADVDQATQPYGLATPGGEVSETGIAGLTLGGGVGYLRRKHGLSCDNLLSVDMVTSDGLTITANENENADLFWAIRGGGGNFGVVTEFEYRLHPVGPEVMTLNTFYPIEAAEYVFSAWLKFTRSAPDEATTAFAIWQIPEDPDLPEALHGKPVCLFDGMYAGSPDTGEEIFRPLRELDGALLDLSGRVPYLEAQRAFDAFFPDGGLYYWKSLFMDTISGKANETIVAGAATRPNPAILVILRHLGGAISRTSSEATAFSNRQAEFMLSIDGGWTDPDESERNIAWIRQFWDTVRPFSNGGMYLNFPGFDNGNDVRWQTSHGPNYDRLASIKGKYDPYNRFRFNQNIKPVSI</sequence>
<dbReference type="InterPro" id="IPR016166">
    <property type="entry name" value="FAD-bd_PCMH"/>
</dbReference>
<dbReference type="InterPro" id="IPR016169">
    <property type="entry name" value="FAD-bd_PCMH_sub2"/>
</dbReference>
<dbReference type="InterPro" id="IPR006093">
    <property type="entry name" value="Oxy_OxRdtase_FAD_BS"/>
</dbReference>
<comment type="similarity">
    <text evidence="2">Belongs to the oxygen-dependent FAD-linked oxidoreductase family.</text>
</comment>
<protein>
    <submittedName>
        <fullName evidence="7">FAD-linked oxidase</fullName>
    </submittedName>
</protein>
<evidence type="ECO:0000259" key="6">
    <source>
        <dbReference type="PROSITE" id="PS51387"/>
    </source>
</evidence>
<reference evidence="7 8" key="1">
    <citation type="submission" date="2019-11" db="EMBL/GenBank/DDBJ databases">
        <title>Comparative genomics of hydrocarbon-degrading Desulfosarcina strains.</title>
        <authorList>
            <person name="Watanabe M."/>
            <person name="Kojima H."/>
            <person name="Fukui M."/>
        </authorList>
    </citation>
    <scope>NUCLEOTIDE SEQUENCE [LARGE SCALE GENOMIC DNA]</scope>
    <source>
        <strain evidence="7 8">PP31</strain>
    </source>
</reference>
<dbReference type="EMBL" id="AP021875">
    <property type="protein sequence ID" value="BBO76005.1"/>
    <property type="molecule type" value="Genomic_DNA"/>
</dbReference>
<gene>
    <name evidence="7" type="ORF">DSCW_34220</name>
</gene>
<keyword evidence="3" id="KW-0285">Flavoprotein</keyword>
<feature type="domain" description="FAD-binding PCMH-type" evidence="6">
    <location>
        <begin position="40"/>
        <end position="211"/>
    </location>
</feature>
<dbReference type="AlphaFoldDB" id="A0A5K7Z5M1"/>
<evidence type="ECO:0000256" key="4">
    <source>
        <dbReference type="ARBA" id="ARBA00022827"/>
    </source>
</evidence>
<dbReference type="GO" id="GO:0071949">
    <property type="term" value="F:FAD binding"/>
    <property type="evidence" value="ECO:0007669"/>
    <property type="project" value="InterPro"/>
</dbReference>
<dbReference type="InterPro" id="IPR006094">
    <property type="entry name" value="Oxid_FAD_bind_N"/>
</dbReference>
<accession>A0A5K7Z5M1</accession>
<keyword evidence="8" id="KW-1185">Reference proteome</keyword>
<dbReference type="InterPro" id="IPR012951">
    <property type="entry name" value="BBE"/>
</dbReference>
<name>A0A5K7Z5M1_9BACT</name>
<dbReference type="RefSeq" id="WP_155304867.1">
    <property type="nucleotide sequence ID" value="NZ_AP021875.1"/>
</dbReference>
<dbReference type="Pfam" id="PF01565">
    <property type="entry name" value="FAD_binding_4"/>
    <property type="match status" value="1"/>
</dbReference>
<evidence type="ECO:0000256" key="1">
    <source>
        <dbReference type="ARBA" id="ARBA00001974"/>
    </source>
</evidence>
<dbReference type="GO" id="GO:0016491">
    <property type="term" value="F:oxidoreductase activity"/>
    <property type="evidence" value="ECO:0007669"/>
    <property type="project" value="UniProtKB-KW"/>
</dbReference>
<dbReference type="PANTHER" id="PTHR42973:SF39">
    <property type="entry name" value="FAD-BINDING PCMH-TYPE DOMAIN-CONTAINING PROTEIN"/>
    <property type="match status" value="1"/>
</dbReference>
<evidence type="ECO:0000256" key="5">
    <source>
        <dbReference type="ARBA" id="ARBA00023002"/>
    </source>
</evidence>
<dbReference type="PROSITE" id="PS51387">
    <property type="entry name" value="FAD_PCMH"/>
    <property type="match status" value="1"/>
</dbReference>
<dbReference type="Gene3D" id="3.40.462.20">
    <property type="match status" value="1"/>
</dbReference>
<keyword evidence="4" id="KW-0274">FAD</keyword>
<dbReference type="InterPro" id="IPR016167">
    <property type="entry name" value="FAD-bd_PCMH_sub1"/>
</dbReference>
<dbReference type="KEGG" id="dwd:DSCW_34220"/>
<evidence type="ECO:0000313" key="7">
    <source>
        <dbReference type="EMBL" id="BBO76005.1"/>
    </source>
</evidence>
<dbReference type="Gene3D" id="3.30.465.10">
    <property type="match status" value="1"/>
</dbReference>
<dbReference type="InterPro" id="IPR036318">
    <property type="entry name" value="FAD-bd_PCMH-like_sf"/>
</dbReference>
<dbReference type="Gene3D" id="3.30.43.10">
    <property type="entry name" value="Uridine Diphospho-n-acetylenolpyruvylglucosamine Reductase, domain 2"/>
    <property type="match status" value="1"/>
</dbReference>
<evidence type="ECO:0000313" key="8">
    <source>
        <dbReference type="Proteomes" id="UP000427769"/>
    </source>
</evidence>
<evidence type="ECO:0000256" key="2">
    <source>
        <dbReference type="ARBA" id="ARBA00005466"/>
    </source>
</evidence>
<dbReference type="Pfam" id="PF08031">
    <property type="entry name" value="BBE"/>
    <property type="match status" value="1"/>
</dbReference>
<dbReference type="SUPFAM" id="SSF56176">
    <property type="entry name" value="FAD-binding/transporter-associated domain-like"/>
    <property type="match status" value="1"/>
</dbReference>
<proteinExistence type="inferred from homology"/>
<dbReference type="Proteomes" id="UP000427769">
    <property type="component" value="Chromosome"/>
</dbReference>
<dbReference type="PANTHER" id="PTHR42973">
    <property type="entry name" value="BINDING OXIDOREDUCTASE, PUTATIVE (AFU_ORTHOLOGUE AFUA_1G17690)-RELATED"/>
    <property type="match status" value="1"/>
</dbReference>
<keyword evidence="5" id="KW-0560">Oxidoreductase</keyword>
<dbReference type="OrthoDB" id="9775082at2"/>
<organism evidence="7 8">
    <name type="scientific">Desulfosarcina widdelii</name>
    <dbReference type="NCBI Taxonomy" id="947919"/>
    <lineage>
        <taxon>Bacteria</taxon>
        <taxon>Pseudomonadati</taxon>
        <taxon>Thermodesulfobacteriota</taxon>
        <taxon>Desulfobacteria</taxon>
        <taxon>Desulfobacterales</taxon>
        <taxon>Desulfosarcinaceae</taxon>
        <taxon>Desulfosarcina</taxon>
    </lineage>
</organism>
<evidence type="ECO:0000256" key="3">
    <source>
        <dbReference type="ARBA" id="ARBA00022630"/>
    </source>
</evidence>